<dbReference type="RefSeq" id="WP_068023340.1">
    <property type="nucleotide sequence ID" value="NZ_QQAZ01000005.1"/>
</dbReference>
<reference evidence="1 2" key="1">
    <citation type="submission" date="2018-07" db="EMBL/GenBank/DDBJ databases">
        <title>Genomic Encyclopedia of Type Strains, Phase IV (KMG-IV): sequencing the most valuable type-strain genomes for metagenomic binning, comparative biology and taxonomic classification.</title>
        <authorList>
            <person name="Goeker M."/>
        </authorList>
    </citation>
    <scope>NUCLEOTIDE SEQUENCE [LARGE SCALE GENOMIC DNA]</scope>
    <source>
        <strain evidence="1 2">DSM 44952</strain>
    </source>
</reference>
<dbReference type="OrthoDB" id="4559413at2"/>
<evidence type="ECO:0000313" key="1">
    <source>
        <dbReference type="EMBL" id="RDI51054.1"/>
    </source>
</evidence>
<sequence>MTGTPAAIGYLRRDVSKSRQEWDETQLRSLAKRLGYNLRKTIAFGEHTDKPDCRLRTIVARLGVEAVIVPDVRHFEGGAVPAQLVAVVDVITVSPECTYARWADGKLPELSEGAP</sequence>
<evidence type="ECO:0008006" key="3">
    <source>
        <dbReference type="Google" id="ProtNLM"/>
    </source>
</evidence>
<protein>
    <recommendedName>
        <fullName evidence="3">Resolvase-like protein</fullName>
    </recommendedName>
</protein>
<keyword evidence="2" id="KW-1185">Reference proteome</keyword>
<name>A0A370H542_9NOCA</name>
<dbReference type="Proteomes" id="UP000255355">
    <property type="component" value="Unassembled WGS sequence"/>
</dbReference>
<dbReference type="EMBL" id="QQAZ01000005">
    <property type="protein sequence ID" value="RDI51054.1"/>
    <property type="molecule type" value="Genomic_DNA"/>
</dbReference>
<evidence type="ECO:0000313" key="2">
    <source>
        <dbReference type="Proteomes" id="UP000255355"/>
    </source>
</evidence>
<comment type="caution">
    <text evidence="1">The sequence shown here is derived from an EMBL/GenBank/DDBJ whole genome shotgun (WGS) entry which is preliminary data.</text>
</comment>
<organism evidence="1 2">
    <name type="scientific">Nocardia mexicana</name>
    <dbReference type="NCBI Taxonomy" id="279262"/>
    <lineage>
        <taxon>Bacteria</taxon>
        <taxon>Bacillati</taxon>
        <taxon>Actinomycetota</taxon>
        <taxon>Actinomycetes</taxon>
        <taxon>Mycobacteriales</taxon>
        <taxon>Nocardiaceae</taxon>
        <taxon>Nocardia</taxon>
    </lineage>
</organism>
<accession>A0A370H542</accession>
<dbReference type="STRING" id="1210089.GCA_001613165_04691"/>
<gene>
    <name evidence="1" type="ORF">DFR68_105531</name>
</gene>
<dbReference type="AlphaFoldDB" id="A0A370H542"/>
<proteinExistence type="predicted"/>